<gene>
    <name evidence="1" type="ORF">ACFS25_26040</name>
</gene>
<dbReference type="Proteomes" id="UP001597512">
    <property type="component" value="Unassembled WGS sequence"/>
</dbReference>
<dbReference type="RefSeq" id="WP_381506917.1">
    <property type="nucleotide sequence ID" value="NZ_JBHUOM010000023.1"/>
</dbReference>
<evidence type="ECO:0008006" key="3">
    <source>
        <dbReference type="Google" id="ProtNLM"/>
    </source>
</evidence>
<protein>
    <recommendedName>
        <fullName evidence="3">UDP-N-acetylglucosamine kinase</fullName>
    </recommendedName>
</protein>
<organism evidence="1 2">
    <name type="scientific">Spirosoma flavum</name>
    <dbReference type="NCBI Taxonomy" id="2048557"/>
    <lineage>
        <taxon>Bacteria</taxon>
        <taxon>Pseudomonadati</taxon>
        <taxon>Bacteroidota</taxon>
        <taxon>Cytophagia</taxon>
        <taxon>Cytophagales</taxon>
        <taxon>Cytophagaceae</taxon>
        <taxon>Spirosoma</taxon>
    </lineage>
</organism>
<dbReference type="EMBL" id="JBHUOM010000023">
    <property type="protein sequence ID" value="MFD2937262.1"/>
    <property type="molecule type" value="Genomic_DNA"/>
</dbReference>
<name>A0ABW6API9_9BACT</name>
<proteinExistence type="predicted"/>
<keyword evidence="2" id="KW-1185">Reference proteome</keyword>
<comment type="caution">
    <text evidence="1">The sequence shown here is derived from an EMBL/GenBank/DDBJ whole genome shotgun (WGS) entry which is preliminary data.</text>
</comment>
<evidence type="ECO:0000313" key="1">
    <source>
        <dbReference type="EMBL" id="MFD2937262.1"/>
    </source>
</evidence>
<sequence length="52" mass="5694">MPNLYIMAGPNSAGKTTTAYTLLPEILSVWDFVNADEPGRRRGRLAQVNNSS</sequence>
<reference evidence="2" key="1">
    <citation type="journal article" date="2019" name="Int. J. Syst. Evol. Microbiol.">
        <title>The Global Catalogue of Microorganisms (GCM) 10K type strain sequencing project: providing services to taxonomists for standard genome sequencing and annotation.</title>
        <authorList>
            <consortium name="The Broad Institute Genomics Platform"/>
            <consortium name="The Broad Institute Genome Sequencing Center for Infectious Disease"/>
            <person name="Wu L."/>
            <person name="Ma J."/>
        </authorList>
    </citation>
    <scope>NUCLEOTIDE SEQUENCE [LARGE SCALE GENOMIC DNA]</scope>
    <source>
        <strain evidence="2">KCTC 52490</strain>
    </source>
</reference>
<evidence type="ECO:0000313" key="2">
    <source>
        <dbReference type="Proteomes" id="UP001597512"/>
    </source>
</evidence>
<accession>A0ABW6API9</accession>